<dbReference type="Pfam" id="PF01636">
    <property type="entry name" value="APH"/>
    <property type="match status" value="1"/>
</dbReference>
<gene>
    <name evidence="3" type="ORF">R6G74_07690</name>
    <name evidence="4" type="ORF">R6P33_06760</name>
</gene>
<dbReference type="EMBL" id="JAWNFY010000017">
    <property type="protein sequence ID" value="MDY5146713.1"/>
    <property type="molecule type" value="Genomic_DNA"/>
</dbReference>
<dbReference type="InterPro" id="IPR002575">
    <property type="entry name" value="Aminoglycoside_PTrfase"/>
</dbReference>
<evidence type="ECO:0000313" key="6">
    <source>
        <dbReference type="Proteomes" id="UP001288320"/>
    </source>
</evidence>
<accession>A0AAW9HDU0</accession>
<dbReference type="AlphaFoldDB" id="A0AAW9HDU0"/>
<proteinExistence type="predicted"/>
<evidence type="ECO:0000313" key="4">
    <source>
        <dbReference type="EMBL" id="MDY5146713.1"/>
    </source>
</evidence>
<protein>
    <submittedName>
        <fullName evidence="3">Aminoglycoside phosphotransferase family protein</fullName>
        <ecNumber evidence="3">2.7.1.-</ecNumber>
    </submittedName>
</protein>
<dbReference type="Proteomes" id="UP001284901">
    <property type="component" value="Unassembled WGS sequence"/>
</dbReference>
<dbReference type="Proteomes" id="UP001288320">
    <property type="component" value="Unassembled WGS sequence"/>
</dbReference>
<dbReference type="RefSeq" id="WP_101595709.1">
    <property type="nucleotide sequence ID" value="NZ_CAUPFC010000034.1"/>
</dbReference>
<comment type="caution">
    <text evidence="3">The sequence shown here is derived from an EMBL/GenBank/DDBJ whole genome shotgun (WGS) entry which is preliminary data.</text>
</comment>
<dbReference type="EMBL" id="JAWNFV010000017">
    <property type="protein sequence ID" value="MDY5141183.1"/>
    <property type="molecule type" value="Genomic_DNA"/>
</dbReference>
<evidence type="ECO:0000313" key="5">
    <source>
        <dbReference type="Proteomes" id="UP001284901"/>
    </source>
</evidence>
<evidence type="ECO:0000256" key="1">
    <source>
        <dbReference type="SAM" id="MobiDB-lite"/>
    </source>
</evidence>
<name>A0AAW9HDU0_9ACTO</name>
<keyword evidence="3" id="KW-0808">Transferase</keyword>
<sequence length="372" mass="39067">MDPLHTPLTLRTLLTERQYAAFTAAWAELRGGLAPGSGSLSCGALGDGRSGGSLSGGALTSPDAVRVRDLSWPERESTVLHLSGPGVSWILKTAGNTAYSVGREARARAWTGPLEARGTVARLLWYDDAAPLAILDYLPGCDVLGSPWELSPRVHYQAGAALALLHGAGARLDHGFAKGALTRTRARIAEIRALAPGGALPATFPGEPLLAASPKGISPATFDEKLAEAEDFLASYQPGSVVVHPTHGDWQPRNWLWDEPAGRLRVIDFGRFGWRPAAADLLELRALWQVHPELDEAAARGYREAGGTWPAESGTGTSEPGAGSGKPGAGSGACEAGGESNIGRLLRVARDVGHMWHRATTARRIAGAPAAR</sequence>
<dbReference type="SUPFAM" id="SSF56112">
    <property type="entry name" value="Protein kinase-like (PK-like)"/>
    <property type="match status" value="1"/>
</dbReference>
<feature type="region of interest" description="Disordered" evidence="1">
    <location>
        <begin position="304"/>
        <end position="336"/>
    </location>
</feature>
<dbReference type="Gene3D" id="3.90.1200.10">
    <property type="match status" value="1"/>
</dbReference>
<feature type="compositionally biased region" description="Gly residues" evidence="1">
    <location>
        <begin position="322"/>
        <end position="331"/>
    </location>
</feature>
<evidence type="ECO:0000313" key="3">
    <source>
        <dbReference type="EMBL" id="MDY5141183.1"/>
    </source>
</evidence>
<dbReference type="EC" id="2.7.1.-" evidence="3"/>
<dbReference type="InterPro" id="IPR011009">
    <property type="entry name" value="Kinase-like_dom_sf"/>
</dbReference>
<keyword evidence="5" id="KW-1185">Reference proteome</keyword>
<dbReference type="GO" id="GO:0016740">
    <property type="term" value="F:transferase activity"/>
    <property type="evidence" value="ECO:0007669"/>
    <property type="project" value="UniProtKB-KW"/>
</dbReference>
<feature type="domain" description="Aminoglycoside phosphotransferase" evidence="2">
    <location>
        <begin position="84"/>
        <end position="310"/>
    </location>
</feature>
<reference evidence="3 5" key="1">
    <citation type="submission" date="2023-10" db="EMBL/GenBank/DDBJ databases">
        <title>Whole Genome based description of the genera Actinobaculum and Actinotignum reveals a complex phylogenetic relationship within the species included in the genus Actinotignum.</title>
        <authorList>
            <person name="Jensen C.S."/>
            <person name="Dargis R."/>
            <person name="Kemp M."/>
            <person name="Christensen J.J."/>
        </authorList>
    </citation>
    <scope>NUCLEOTIDE SEQUENCE</scope>
    <source>
        <strain evidence="4 5">SLA_B089</strain>
        <strain evidence="3">SLA_B245</strain>
    </source>
</reference>
<dbReference type="GeneID" id="92813366"/>
<evidence type="ECO:0000259" key="2">
    <source>
        <dbReference type="Pfam" id="PF01636"/>
    </source>
</evidence>
<organism evidence="3 6">
    <name type="scientific">Actinotignum timonense</name>
    <dbReference type="NCBI Taxonomy" id="1870995"/>
    <lineage>
        <taxon>Bacteria</taxon>
        <taxon>Bacillati</taxon>
        <taxon>Actinomycetota</taxon>
        <taxon>Actinomycetes</taxon>
        <taxon>Actinomycetales</taxon>
        <taxon>Actinomycetaceae</taxon>
        <taxon>Actinotignum</taxon>
    </lineage>
</organism>